<accession>A0A7T2W0T8</accession>
<protein>
    <recommendedName>
        <fullName evidence="3">Virion structural protein</fullName>
    </recommendedName>
</protein>
<organism evidence="1 2">
    <name type="scientific">Delftia acidovorans</name>
    <name type="common">Pseudomonas acidovorans</name>
    <name type="synonym">Comamonas acidovorans</name>
    <dbReference type="NCBI Taxonomy" id="80866"/>
    <lineage>
        <taxon>Bacteria</taxon>
        <taxon>Pseudomonadati</taxon>
        <taxon>Pseudomonadota</taxon>
        <taxon>Betaproteobacteria</taxon>
        <taxon>Burkholderiales</taxon>
        <taxon>Comamonadaceae</taxon>
        <taxon>Delftia</taxon>
    </lineage>
</organism>
<dbReference type="AlphaFoldDB" id="A0A7T2W0T8"/>
<dbReference type="EMBL" id="CP065668">
    <property type="protein sequence ID" value="QPS09568.1"/>
    <property type="molecule type" value="Genomic_DNA"/>
</dbReference>
<reference evidence="1 2" key="1">
    <citation type="submission" date="2020-12" db="EMBL/GenBank/DDBJ databases">
        <title>FDA dAtabase for Regulatory Grade micrObial Sequences (FDA-ARGOS): Supporting development and validation of Infectious Disease Dx tests.</title>
        <authorList>
            <person name="Sproer C."/>
            <person name="Gronow S."/>
            <person name="Severitt S."/>
            <person name="Schroder I."/>
            <person name="Tallon L."/>
            <person name="Sadzewicz L."/>
            <person name="Zhao X."/>
            <person name="Boylan J."/>
            <person name="Ott S."/>
            <person name="Bowen H."/>
            <person name="Vavikolanu K."/>
            <person name="Mehta A."/>
            <person name="Aluvathingal J."/>
            <person name="Nadendla S."/>
            <person name="Lowell S."/>
            <person name="Myers T."/>
            <person name="Yan Y."/>
            <person name="Sichtig H."/>
        </authorList>
    </citation>
    <scope>NUCLEOTIDE SEQUENCE [LARGE SCALE GENOMIC DNA]</scope>
    <source>
        <strain evidence="1 2">FDAARGOS_909</strain>
    </source>
</reference>
<dbReference type="RefSeq" id="WP_197956437.1">
    <property type="nucleotide sequence ID" value="NZ_CP065668.1"/>
</dbReference>
<evidence type="ECO:0000313" key="2">
    <source>
        <dbReference type="Proteomes" id="UP000594778"/>
    </source>
</evidence>
<evidence type="ECO:0008006" key="3">
    <source>
        <dbReference type="Google" id="ProtNLM"/>
    </source>
</evidence>
<dbReference type="Proteomes" id="UP000594778">
    <property type="component" value="Chromosome"/>
</dbReference>
<evidence type="ECO:0000313" key="1">
    <source>
        <dbReference type="EMBL" id="QPS09568.1"/>
    </source>
</evidence>
<name>A0A7T2W0T8_DELAC</name>
<gene>
    <name evidence="1" type="ORF">I6G66_05970</name>
</gene>
<proteinExistence type="predicted"/>
<sequence length="159" mass="16373">MAKIKILGAYRNQFGGARPYGNVTTIRSVLETGATGIPVRSTAVAALAVNDVVQINTLQPGFLVEAVSLIVSNGFGAGVTASLGFEYTDGVDRPELPQAANYFGAGIDLATVANLRLNLTKKLAKFPAAVTLLLTITGAAVAEAGYLDLIVHGEGLGID</sequence>